<organism evidence="2">
    <name type="scientific">viral metagenome</name>
    <dbReference type="NCBI Taxonomy" id="1070528"/>
    <lineage>
        <taxon>unclassified sequences</taxon>
        <taxon>metagenomes</taxon>
        <taxon>organismal metagenomes</taxon>
    </lineage>
</organism>
<dbReference type="EMBL" id="MN740759">
    <property type="protein sequence ID" value="QHS81720.1"/>
    <property type="molecule type" value="Genomic_DNA"/>
</dbReference>
<reference evidence="2" key="1">
    <citation type="journal article" date="2020" name="Nature">
        <title>Giant virus diversity and host interactions through global metagenomics.</title>
        <authorList>
            <person name="Schulz F."/>
            <person name="Roux S."/>
            <person name="Paez-Espino D."/>
            <person name="Jungbluth S."/>
            <person name="Walsh D.A."/>
            <person name="Denef V.J."/>
            <person name="McMahon K.D."/>
            <person name="Konstantinidis K.T."/>
            <person name="Eloe-Fadrosh E.A."/>
            <person name="Kyrpides N.C."/>
            <person name="Woyke T."/>
        </authorList>
    </citation>
    <scope>NUCLEOTIDE SEQUENCE</scope>
    <source>
        <strain evidence="2">GVMAG-S-1101164-72</strain>
    </source>
</reference>
<evidence type="ECO:0000313" key="2">
    <source>
        <dbReference type="EMBL" id="QHS81720.1"/>
    </source>
</evidence>
<accession>A0A6C0AQM1</accession>
<proteinExistence type="predicted"/>
<sequence>MKGTKKRMMKRRRTRKMRGGVAWGTATSPTKTLPLINIPERYFGQPGTAFSTQDPRAYSSGYVNDVPIKNLWTSSEDKKLAALSARLEQSSGEGVSQPIGAYPVNARKIMVFLTKLWPGTTYASNVDKRSQIMRALTKETDLKVANLIAQALHKNSSTNEATLKEIKTKIFKAAKDANKAYNRAGAASLGF</sequence>
<protein>
    <submittedName>
        <fullName evidence="2">Uncharacterized protein</fullName>
    </submittedName>
</protein>
<name>A0A6C0AQM1_9ZZZZ</name>
<dbReference type="AlphaFoldDB" id="A0A6C0AQM1"/>
<evidence type="ECO:0000256" key="1">
    <source>
        <dbReference type="SAM" id="MobiDB-lite"/>
    </source>
</evidence>
<feature type="compositionally biased region" description="Basic residues" evidence="1">
    <location>
        <begin position="1"/>
        <end position="18"/>
    </location>
</feature>
<feature type="region of interest" description="Disordered" evidence="1">
    <location>
        <begin position="1"/>
        <end position="24"/>
    </location>
</feature>